<feature type="compositionally biased region" description="Polar residues" evidence="1">
    <location>
        <begin position="1"/>
        <end position="13"/>
    </location>
</feature>
<comment type="caution">
    <text evidence="2">The sequence shown here is derived from an EMBL/GenBank/DDBJ whole genome shotgun (WGS) entry which is preliminary data.</text>
</comment>
<dbReference type="AlphaFoldDB" id="A0AA44JEV4"/>
<organism evidence="2 3">
    <name type="scientific">Agrobacterium tumefaciens</name>
    <dbReference type="NCBI Taxonomy" id="358"/>
    <lineage>
        <taxon>Bacteria</taxon>
        <taxon>Pseudomonadati</taxon>
        <taxon>Pseudomonadota</taxon>
        <taxon>Alphaproteobacteria</taxon>
        <taxon>Hyphomicrobiales</taxon>
        <taxon>Rhizobiaceae</taxon>
        <taxon>Rhizobium/Agrobacterium group</taxon>
        <taxon>Agrobacterium</taxon>
        <taxon>Agrobacterium tumefaciens complex</taxon>
    </lineage>
</organism>
<proteinExistence type="predicted"/>
<accession>A0AA44JEV4</accession>
<dbReference type="EMBL" id="JAAMAY010000046">
    <property type="protein sequence ID" value="NTC32128.1"/>
    <property type="molecule type" value="Genomic_DNA"/>
</dbReference>
<evidence type="ECO:0000256" key="1">
    <source>
        <dbReference type="SAM" id="MobiDB-lite"/>
    </source>
</evidence>
<sequence length="110" mass="12001">MNGITPTMPQQAANEYPVPNQPRRLANNTPQTNAGIKPNSQPRKAREITDTISALSTKTPKIAPIIELNIGPIIIANKMMFQIVKGGGRDISATSYGLFEPVPHLCHSIW</sequence>
<feature type="region of interest" description="Disordered" evidence="1">
    <location>
        <begin position="1"/>
        <end position="46"/>
    </location>
</feature>
<reference evidence="2" key="1">
    <citation type="journal article" date="2020" name="Science">
        <title>Unexpected conservation and global transmission of agrobacterial virulence plasmids.</title>
        <authorList>
            <person name="Weisberg A.J."/>
            <person name="Davis E.W. 2nd"/>
            <person name="Tabima J."/>
            <person name="Belcher M.S."/>
            <person name="Miller M."/>
            <person name="Kuo C.H."/>
            <person name="Loper J.E."/>
            <person name="Grunwald N.J."/>
            <person name="Putnam M.L."/>
            <person name="Chang J.H."/>
        </authorList>
    </citation>
    <scope>NUCLEOTIDE SEQUENCE</scope>
    <source>
        <strain evidence="2">17-1853-1a</strain>
    </source>
</reference>
<dbReference type="Proteomes" id="UP000702952">
    <property type="component" value="Unassembled WGS sequence"/>
</dbReference>
<evidence type="ECO:0000313" key="2">
    <source>
        <dbReference type="EMBL" id="NTC32128.1"/>
    </source>
</evidence>
<evidence type="ECO:0000313" key="3">
    <source>
        <dbReference type="Proteomes" id="UP000702952"/>
    </source>
</evidence>
<feature type="compositionally biased region" description="Polar residues" evidence="1">
    <location>
        <begin position="26"/>
        <end position="42"/>
    </location>
</feature>
<name>A0AA44JEV4_AGRTU</name>
<dbReference type="RefSeq" id="WP_065660190.1">
    <property type="nucleotide sequence ID" value="NZ_JAAKZU010000003.1"/>
</dbReference>
<protein>
    <submittedName>
        <fullName evidence="2">Uncharacterized protein</fullName>
    </submittedName>
</protein>
<gene>
    <name evidence="2" type="ORF">G6M46_28715</name>
</gene>